<dbReference type="GO" id="GO:0004784">
    <property type="term" value="F:superoxide dismutase activity"/>
    <property type="evidence" value="ECO:0007669"/>
    <property type="project" value="UniProtKB-EC"/>
</dbReference>
<evidence type="ECO:0000313" key="6">
    <source>
        <dbReference type="EMBL" id="MWV42998.1"/>
    </source>
</evidence>
<evidence type="ECO:0000256" key="4">
    <source>
        <dbReference type="SAM" id="SignalP"/>
    </source>
</evidence>
<comment type="function">
    <text evidence="2">Destroys radicals which are normally produced within the cells and which are toxic to biological systems. May play a role in favoring mycobacterial survival in phagocytes.</text>
</comment>
<dbReference type="Pfam" id="PF00080">
    <property type="entry name" value="Sod_Cu"/>
    <property type="match status" value="1"/>
</dbReference>
<evidence type="ECO:0000259" key="5">
    <source>
        <dbReference type="Pfam" id="PF00080"/>
    </source>
</evidence>
<name>A0A7X3LGZ0_9BACL</name>
<dbReference type="PROSITE" id="PS00332">
    <property type="entry name" value="SOD_CU_ZN_2"/>
    <property type="match status" value="1"/>
</dbReference>
<dbReference type="EC" id="1.15.1.1" evidence="3"/>
<dbReference type="InterPro" id="IPR036423">
    <property type="entry name" value="SOD-like_Cu/Zn_dom_sf"/>
</dbReference>
<evidence type="ECO:0000313" key="7">
    <source>
        <dbReference type="Proteomes" id="UP000460318"/>
    </source>
</evidence>
<proteinExistence type="inferred from homology"/>
<evidence type="ECO:0000256" key="1">
    <source>
        <dbReference type="ARBA" id="ARBA00010457"/>
    </source>
</evidence>
<feature type="signal peptide" evidence="4">
    <location>
        <begin position="1"/>
        <end position="27"/>
    </location>
</feature>
<gene>
    <name evidence="6" type="ORF">GRF59_05095</name>
</gene>
<comment type="cofactor">
    <cofactor evidence="3">
        <name>Zn(2+)</name>
        <dbReference type="ChEBI" id="CHEBI:29105"/>
    </cofactor>
    <text evidence="3">Binds 1 zinc ion per subunit.</text>
</comment>
<comment type="caution">
    <text evidence="6">The sequence shown here is derived from an EMBL/GenBank/DDBJ whole genome shotgun (WGS) entry which is preliminary data.</text>
</comment>
<keyword evidence="7" id="KW-1185">Reference proteome</keyword>
<dbReference type="InterPro" id="IPR001424">
    <property type="entry name" value="SOD_Cu_Zn_dom"/>
</dbReference>
<evidence type="ECO:0000256" key="3">
    <source>
        <dbReference type="RuleBase" id="RU000393"/>
    </source>
</evidence>
<dbReference type="Proteomes" id="UP000460318">
    <property type="component" value="Unassembled WGS sequence"/>
</dbReference>
<keyword evidence="3" id="KW-0186">Copper</keyword>
<protein>
    <recommendedName>
        <fullName evidence="3">Superoxide dismutase [Cu-Zn]</fullName>
        <ecNumber evidence="3">1.15.1.1</ecNumber>
    </recommendedName>
</protein>
<dbReference type="RefSeq" id="WP_160496552.1">
    <property type="nucleotide sequence ID" value="NZ_WUBI01000001.1"/>
</dbReference>
<feature type="chain" id="PRO_5031440350" description="Superoxide dismutase [Cu-Zn]" evidence="4">
    <location>
        <begin position="28"/>
        <end position="179"/>
    </location>
</feature>
<keyword evidence="3" id="KW-0560">Oxidoreductase</keyword>
<reference evidence="6 7" key="1">
    <citation type="submission" date="2019-12" db="EMBL/GenBank/DDBJ databases">
        <title>Paenibacillus sp. nov., an endophytic bacterium isolated from the stem of Dendrobium.</title>
        <authorList>
            <person name="Zhao R."/>
        </authorList>
    </citation>
    <scope>NUCLEOTIDE SEQUENCE [LARGE SCALE GENOMIC DNA]</scope>
    <source>
        <strain evidence="6 7">HJL G12</strain>
    </source>
</reference>
<comment type="similarity">
    <text evidence="1 3">Belongs to the Cu-Zn superoxide dismutase family.</text>
</comment>
<dbReference type="CDD" id="cd00305">
    <property type="entry name" value="Cu-Zn_Superoxide_Dismutase"/>
    <property type="match status" value="1"/>
</dbReference>
<keyword evidence="4" id="KW-0732">Signal</keyword>
<keyword evidence="3" id="KW-0479">Metal-binding</keyword>
<accession>A0A7X3LGZ0</accession>
<comment type="catalytic activity">
    <reaction evidence="3">
        <text>2 superoxide + 2 H(+) = H2O2 + O2</text>
        <dbReference type="Rhea" id="RHEA:20696"/>
        <dbReference type="ChEBI" id="CHEBI:15378"/>
        <dbReference type="ChEBI" id="CHEBI:15379"/>
        <dbReference type="ChEBI" id="CHEBI:16240"/>
        <dbReference type="ChEBI" id="CHEBI:18421"/>
        <dbReference type="EC" id="1.15.1.1"/>
    </reaction>
</comment>
<dbReference type="Gene3D" id="2.60.40.200">
    <property type="entry name" value="Superoxide dismutase, copper/zinc binding domain"/>
    <property type="match status" value="1"/>
</dbReference>
<dbReference type="EMBL" id="WUBI01000001">
    <property type="protein sequence ID" value="MWV42998.1"/>
    <property type="molecule type" value="Genomic_DNA"/>
</dbReference>
<feature type="domain" description="Superoxide dismutase copper/zinc binding" evidence="5">
    <location>
        <begin position="47"/>
        <end position="178"/>
    </location>
</feature>
<dbReference type="GO" id="GO:0005507">
    <property type="term" value="F:copper ion binding"/>
    <property type="evidence" value="ECO:0007669"/>
    <property type="project" value="InterPro"/>
</dbReference>
<dbReference type="SUPFAM" id="SSF49329">
    <property type="entry name" value="Cu,Zn superoxide dismutase-like"/>
    <property type="match status" value="1"/>
</dbReference>
<comment type="cofactor">
    <cofactor evidence="3">
        <name>Cu cation</name>
        <dbReference type="ChEBI" id="CHEBI:23378"/>
    </cofactor>
    <text evidence="3">Binds 1 copper ion per subunit.</text>
</comment>
<organism evidence="6 7">
    <name type="scientific">Paenibacillus dendrobii</name>
    <dbReference type="NCBI Taxonomy" id="2691084"/>
    <lineage>
        <taxon>Bacteria</taxon>
        <taxon>Bacillati</taxon>
        <taxon>Bacillota</taxon>
        <taxon>Bacilli</taxon>
        <taxon>Bacillales</taxon>
        <taxon>Paenibacillaceae</taxon>
        <taxon>Paenibacillus</taxon>
    </lineage>
</organism>
<keyword evidence="3" id="KW-0862">Zinc</keyword>
<dbReference type="InterPro" id="IPR024134">
    <property type="entry name" value="SOD_Cu/Zn_/chaperone"/>
</dbReference>
<sequence length="179" mass="19053">MKKQAICLSVLSTLVFGAAPMSPSVWAKSEETQLKTTIIDSKGVEVGTAVLTQKKDVVQIHIEAKNLPPGEHGIHFHETGKCDPPDFTTAGAHFNPQGKQHGFKNPKGYHAGDLLNIHVKADGTVNADLESKTVTLQKGTANSLLKDGGTSLMIHEKADDYVTDPSGNSGARIACSVIR</sequence>
<dbReference type="InterPro" id="IPR018152">
    <property type="entry name" value="SOD_Cu/Zn_BS"/>
</dbReference>
<evidence type="ECO:0000256" key="2">
    <source>
        <dbReference type="ARBA" id="ARBA00024900"/>
    </source>
</evidence>
<dbReference type="PANTHER" id="PTHR10003">
    <property type="entry name" value="SUPEROXIDE DISMUTASE CU-ZN -RELATED"/>
    <property type="match status" value="1"/>
</dbReference>
<dbReference type="AlphaFoldDB" id="A0A7X3LGZ0"/>